<evidence type="ECO:0000256" key="1">
    <source>
        <dbReference type="SAM" id="Coils"/>
    </source>
</evidence>
<evidence type="ECO:0000313" key="4">
    <source>
        <dbReference type="Proteomes" id="UP001497525"/>
    </source>
</evidence>
<feature type="compositionally biased region" description="Polar residues" evidence="2">
    <location>
        <begin position="225"/>
        <end position="242"/>
    </location>
</feature>
<gene>
    <name evidence="3" type="ORF">CDAUBV1_LOCUS7415</name>
</gene>
<evidence type="ECO:0000313" key="3">
    <source>
        <dbReference type="EMBL" id="CAL5134201.1"/>
    </source>
</evidence>
<feature type="region of interest" description="Disordered" evidence="2">
    <location>
        <begin position="221"/>
        <end position="242"/>
    </location>
</feature>
<keyword evidence="1" id="KW-0175">Coiled coil</keyword>
<reference evidence="3" key="1">
    <citation type="submission" date="2024-06" db="EMBL/GenBank/DDBJ databases">
        <authorList>
            <person name="Liu X."/>
            <person name="Lenzi L."/>
            <person name="Haldenby T S."/>
            <person name="Uol C."/>
        </authorList>
    </citation>
    <scope>NUCLEOTIDE SEQUENCE</scope>
</reference>
<dbReference type="PANTHER" id="PTHR28348:SF1">
    <property type="entry name" value="UPF0193 PROTEIN EVG1"/>
    <property type="match status" value="1"/>
</dbReference>
<dbReference type="EMBL" id="CAXLJL010000179">
    <property type="protein sequence ID" value="CAL5134201.1"/>
    <property type="molecule type" value="Genomic_DNA"/>
</dbReference>
<organism evidence="3 4">
    <name type="scientific">Calicophoron daubneyi</name>
    <name type="common">Rumen fluke</name>
    <name type="synonym">Paramphistomum daubneyi</name>
    <dbReference type="NCBI Taxonomy" id="300641"/>
    <lineage>
        <taxon>Eukaryota</taxon>
        <taxon>Metazoa</taxon>
        <taxon>Spiralia</taxon>
        <taxon>Lophotrochozoa</taxon>
        <taxon>Platyhelminthes</taxon>
        <taxon>Trematoda</taxon>
        <taxon>Digenea</taxon>
        <taxon>Plagiorchiida</taxon>
        <taxon>Pronocephalata</taxon>
        <taxon>Paramphistomoidea</taxon>
        <taxon>Paramphistomidae</taxon>
        <taxon>Calicophoron</taxon>
    </lineage>
</organism>
<dbReference type="InterPro" id="IPR007914">
    <property type="entry name" value="UPF0193"/>
</dbReference>
<dbReference type="AlphaFoldDB" id="A0AAV2TDR5"/>
<accession>A0AAV2TDR5</accession>
<feature type="region of interest" description="Disordered" evidence="2">
    <location>
        <begin position="92"/>
        <end position="112"/>
    </location>
</feature>
<feature type="coiled-coil region" evidence="1">
    <location>
        <begin position="194"/>
        <end position="221"/>
    </location>
</feature>
<dbReference type="PANTHER" id="PTHR28348">
    <property type="entry name" value="UPF0193 PROTEIN EVG1"/>
    <property type="match status" value="1"/>
</dbReference>
<sequence>MEWQKNDGGFWNTHKVVYSKETKDLLKNLMNESRVSNTYRQTINRKLSEGESLDRCVLKDDTPRKGRELKKTKPVRRSLCCGLRTKSMIDALKKNDDPPYRPSPVPPTAGAPEKERLAYLMAYGRLPDKKHNTLNESENNRVGYLRRKLDGERKTGEEESDEQGDRFDELIKEVKERRSFLENMEAMGKEKSCKQIIETEISQLVREMEEIDKKRSAELEKIIGSHNNTQGTAVSSTKQPGS</sequence>
<comment type="caution">
    <text evidence="3">The sequence shown here is derived from an EMBL/GenBank/DDBJ whole genome shotgun (WGS) entry which is preliminary data.</text>
</comment>
<dbReference type="Proteomes" id="UP001497525">
    <property type="component" value="Unassembled WGS sequence"/>
</dbReference>
<name>A0AAV2TDR5_CALDB</name>
<dbReference type="Pfam" id="PF05250">
    <property type="entry name" value="UPF0193"/>
    <property type="match status" value="1"/>
</dbReference>
<protein>
    <submittedName>
        <fullName evidence="3">Uncharacterized protein</fullName>
    </submittedName>
</protein>
<evidence type="ECO:0000256" key="2">
    <source>
        <dbReference type="SAM" id="MobiDB-lite"/>
    </source>
</evidence>
<feature type="compositionally biased region" description="Pro residues" evidence="2">
    <location>
        <begin position="100"/>
        <end position="109"/>
    </location>
</feature>
<proteinExistence type="predicted"/>